<proteinExistence type="predicted"/>
<dbReference type="Proteomes" id="UP000569914">
    <property type="component" value="Unassembled WGS sequence"/>
</dbReference>
<dbReference type="EMBL" id="JACCBU010000001">
    <property type="protein sequence ID" value="NYE73032.1"/>
    <property type="molecule type" value="Genomic_DNA"/>
</dbReference>
<sequence>MTITSTTLPRVQAIIAETLGLPDGGRALTPGTPLYGALPELDSLAVLDLLAGLESEFGFMIDDHEFGSDLFASVGTLVAFVDGKLADAA</sequence>
<dbReference type="RefSeq" id="WP_218871511.1">
    <property type="nucleotide sequence ID" value="NZ_JACCBU010000001.1"/>
</dbReference>
<dbReference type="InterPro" id="IPR036736">
    <property type="entry name" value="ACP-like_sf"/>
</dbReference>
<evidence type="ECO:0000313" key="2">
    <source>
        <dbReference type="EMBL" id="NYE73032.1"/>
    </source>
</evidence>
<reference evidence="2 3" key="1">
    <citation type="submission" date="2020-07" db="EMBL/GenBank/DDBJ databases">
        <title>Sequencing the genomes of 1000 actinobacteria strains.</title>
        <authorList>
            <person name="Klenk H.-P."/>
        </authorList>
    </citation>
    <scope>NUCLEOTIDE SEQUENCE [LARGE SCALE GENOMIC DNA]</scope>
    <source>
        <strain evidence="2 3">DSM 22083</strain>
    </source>
</reference>
<dbReference type="SUPFAM" id="SSF47336">
    <property type="entry name" value="ACP-like"/>
    <property type="match status" value="1"/>
</dbReference>
<dbReference type="AlphaFoldDB" id="A0A7Y9IA58"/>
<evidence type="ECO:0000259" key="1">
    <source>
        <dbReference type="PROSITE" id="PS50075"/>
    </source>
</evidence>
<dbReference type="InterPro" id="IPR009081">
    <property type="entry name" value="PP-bd_ACP"/>
</dbReference>
<dbReference type="PROSITE" id="PS50075">
    <property type="entry name" value="CARRIER"/>
    <property type="match status" value="1"/>
</dbReference>
<protein>
    <submittedName>
        <fullName evidence="2">Acyl carrier protein</fullName>
    </submittedName>
</protein>
<accession>A0A7Y9IA58</accession>
<comment type="caution">
    <text evidence="2">The sequence shown here is derived from an EMBL/GenBank/DDBJ whole genome shotgun (WGS) entry which is preliminary data.</text>
</comment>
<organism evidence="2 3">
    <name type="scientific">Microlunatus parietis</name>
    <dbReference type="NCBI Taxonomy" id="682979"/>
    <lineage>
        <taxon>Bacteria</taxon>
        <taxon>Bacillati</taxon>
        <taxon>Actinomycetota</taxon>
        <taxon>Actinomycetes</taxon>
        <taxon>Propionibacteriales</taxon>
        <taxon>Propionibacteriaceae</taxon>
        <taxon>Microlunatus</taxon>
    </lineage>
</organism>
<feature type="domain" description="Carrier" evidence="1">
    <location>
        <begin position="5"/>
        <end position="85"/>
    </location>
</feature>
<dbReference type="Pfam" id="PF00550">
    <property type="entry name" value="PP-binding"/>
    <property type="match status" value="1"/>
</dbReference>
<evidence type="ECO:0000313" key="3">
    <source>
        <dbReference type="Proteomes" id="UP000569914"/>
    </source>
</evidence>
<dbReference type="Gene3D" id="1.10.1200.10">
    <property type="entry name" value="ACP-like"/>
    <property type="match status" value="1"/>
</dbReference>
<name>A0A7Y9IA58_9ACTN</name>
<gene>
    <name evidence="2" type="ORF">BKA15_004361</name>
</gene>
<keyword evidence="3" id="KW-1185">Reference proteome</keyword>